<evidence type="ECO:0000256" key="5">
    <source>
        <dbReference type="ARBA" id="ARBA00023136"/>
    </source>
</evidence>
<comment type="subcellular location">
    <subcellularLocation>
        <location evidence="1">Membrane</location>
    </subcellularLocation>
</comment>
<keyword evidence="3" id="KW-0812">Transmembrane</keyword>
<dbReference type="Gene3D" id="2.40.160.50">
    <property type="entry name" value="membrane protein fhac: a member of the omp85/tpsb transporter family"/>
    <property type="match status" value="1"/>
</dbReference>
<evidence type="ECO:0000313" key="10">
    <source>
        <dbReference type="Proteomes" id="UP000054770"/>
    </source>
</evidence>
<name>A0A158H2E4_9BURK</name>
<evidence type="ECO:0000256" key="1">
    <source>
        <dbReference type="ARBA" id="ARBA00004370"/>
    </source>
</evidence>
<evidence type="ECO:0000256" key="6">
    <source>
        <dbReference type="ARBA" id="ARBA00023237"/>
    </source>
</evidence>
<gene>
    <name evidence="9" type="ORF">AWB68_01661</name>
</gene>
<dbReference type="PROSITE" id="PS51779">
    <property type="entry name" value="POTRA"/>
    <property type="match status" value="1"/>
</dbReference>
<dbReference type="PANTHER" id="PTHR12815:SF47">
    <property type="entry name" value="TRANSLOCATION AND ASSEMBLY MODULE SUBUNIT TAMA"/>
    <property type="match status" value="1"/>
</dbReference>
<reference evidence="9" key="1">
    <citation type="submission" date="2016-01" db="EMBL/GenBank/DDBJ databases">
        <authorList>
            <person name="Peeters C."/>
        </authorList>
    </citation>
    <scope>NUCLEOTIDE SEQUENCE [LARGE SCALE GENOMIC DNA]</scope>
    <source>
        <strain evidence="9">LMG 22940</strain>
    </source>
</reference>
<evidence type="ECO:0000256" key="3">
    <source>
        <dbReference type="ARBA" id="ARBA00022692"/>
    </source>
</evidence>
<dbReference type="InterPro" id="IPR039910">
    <property type="entry name" value="D15-like"/>
</dbReference>
<keyword evidence="4" id="KW-0732">Signal</keyword>
<dbReference type="InterPro" id="IPR034746">
    <property type="entry name" value="POTRA"/>
</dbReference>
<keyword evidence="10" id="KW-1185">Reference proteome</keyword>
<organism evidence="9 10">
    <name type="scientific">Caballeronia choica</name>
    <dbReference type="NCBI Taxonomy" id="326476"/>
    <lineage>
        <taxon>Bacteria</taxon>
        <taxon>Pseudomonadati</taxon>
        <taxon>Pseudomonadota</taxon>
        <taxon>Betaproteobacteria</taxon>
        <taxon>Burkholderiales</taxon>
        <taxon>Burkholderiaceae</taxon>
        <taxon>Caballeronia</taxon>
    </lineage>
</organism>
<dbReference type="Pfam" id="PF01103">
    <property type="entry name" value="Omp85"/>
    <property type="match status" value="1"/>
</dbReference>
<feature type="region of interest" description="Disordered" evidence="7">
    <location>
        <begin position="1"/>
        <end position="25"/>
    </location>
</feature>
<keyword evidence="6" id="KW-0998">Cell outer membrane</keyword>
<accession>A0A158H2E4</accession>
<proteinExistence type="predicted"/>
<sequence>MAGRLLDSLRTMRRPDGSRRPAAPPRRRIARICGALFLLAAAQSALAKYTVDIDAPRSVRSLLKDHLDLARFAKRDDVSDEQFQFLVTATPQDVRDLVATEGYFTPVVRTDVKVVDNKKTVTVSVDPGPQTTVASVSLTFKGAVTTEDPKQENTARFAFSVQEGDAFSQDAWSDAKNAALKALQARRYLGAKITRSQARVNPRTHIADLSVTFDSGPTFTFGDLDVSGVRRYPEAIIHNVNPIHPGDIYDIARVNELQRQLQNTPYYASVAIDADNDVTKPDNTPIHLKVSEYPYNSVRYGVGYATDTGPHIQGAYSYLDTFGKAYPFTISGRLDQTQQYGQVQLAMPPGARGWVNSVLASYTNTNVSDTRIYSARVGVQRSRSTQNIDTTYALMFYDDRLTQNAPNPSSARALMPSWQWIRRNVDDPLFPRSGNLVRAEAGFAIKNIATEQTFARLYTNLLQYLPITKRDLFVFRAEFGGVFTSGPSNGIPASLLFRAGGANSVRGYSYLSIGNNVDGSILPTKYLVTGSTEYQHWFTHDWGGAAFFDIGTATDTWKERVFQPGVGIGARWRSPVGPVNVDVAYGFKNKSIKPYLTLGIAF</sequence>
<dbReference type="EMBL" id="FCON02000013">
    <property type="protein sequence ID" value="SAL38109.1"/>
    <property type="molecule type" value="Genomic_DNA"/>
</dbReference>
<dbReference type="InterPro" id="IPR010827">
    <property type="entry name" value="BamA/TamA_POTRA"/>
</dbReference>
<protein>
    <submittedName>
        <fullName evidence="9">OMP85 family outer membrane protein</fullName>
    </submittedName>
</protein>
<keyword evidence="2" id="KW-1134">Transmembrane beta strand</keyword>
<evidence type="ECO:0000256" key="7">
    <source>
        <dbReference type="SAM" id="MobiDB-lite"/>
    </source>
</evidence>
<dbReference type="InterPro" id="IPR000184">
    <property type="entry name" value="Bac_surfAg_D15"/>
</dbReference>
<evidence type="ECO:0000256" key="4">
    <source>
        <dbReference type="ARBA" id="ARBA00022729"/>
    </source>
</evidence>
<dbReference type="GO" id="GO:0019867">
    <property type="term" value="C:outer membrane"/>
    <property type="evidence" value="ECO:0007669"/>
    <property type="project" value="InterPro"/>
</dbReference>
<dbReference type="PANTHER" id="PTHR12815">
    <property type="entry name" value="SORTING AND ASSEMBLY MACHINERY SAMM50 PROTEIN FAMILY MEMBER"/>
    <property type="match status" value="1"/>
</dbReference>
<dbReference type="Pfam" id="PF07244">
    <property type="entry name" value="POTRA"/>
    <property type="match status" value="1"/>
</dbReference>
<evidence type="ECO:0000256" key="2">
    <source>
        <dbReference type="ARBA" id="ARBA00022452"/>
    </source>
</evidence>
<keyword evidence="5" id="KW-0472">Membrane</keyword>
<feature type="domain" description="POTRA" evidence="8">
    <location>
        <begin position="219"/>
        <end position="293"/>
    </location>
</feature>
<dbReference type="Gene3D" id="3.10.20.310">
    <property type="entry name" value="membrane protein fhac"/>
    <property type="match status" value="2"/>
</dbReference>
<dbReference type="AlphaFoldDB" id="A0A158H2E4"/>
<dbReference type="Proteomes" id="UP000054770">
    <property type="component" value="Unassembled WGS sequence"/>
</dbReference>
<evidence type="ECO:0000259" key="8">
    <source>
        <dbReference type="PROSITE" id="PS51779"/>
    </source>
</evidence>
<evidence type="ECO:0000313" key="9">
    <source>
        <dbReference type="EMBL" id="SAL38109.1"/>
    </source>
</evidence>
<comment type="caution">
    <text evidence="9">The sequence shown here is derived from an EMBL/GenBank/DDBJ whole genome shotgun (WGS) entry which is preliminary data.</text>
</comment>